<gene>
    <name evidence="1" type="primary">jg1818</name>
    <name evidence="1" type="ORF">PAEG_LOCUS2124</name>
</gene>
<sequence>MKSDSAYPCGTVATGPCQLRVRHLAEVGGGAVFSRCAYHPGAGSPYFGNVELAQPQMWAGGSSAGAYQHCSLRPTRYIDNTASSSR</sequence>
<name>A0A8S4QM30_9NEOP</name>
<dbReference type="EMBL" id="CAKXAJ010006918">
    <property type="protein sequence ID" value="CAH2210213.1"/>
    <property type="molecule type" value="Genomic_DNA"/>
</dbReference>
<dbReference type="AlphaFoldDB" id="A0A8S4QM30"/>
<accession>A0A8S4QM30</accession>
<dbReference type="Proteomes" id="UP000838756">
    <property type="component" value="Unassembled WGS sequence"/>
</dbReference>
<organism evidence="1 2">
    <name type="scientific">Pararge aegeria aegeria</name>
    <dbReference type="NCBI Taxonomy" id="348720"/>
    <lineage>
        <taxon>Eukaryota</taxon>
        <taxon>Metazoa</taxon>
        <taxon>Ecdysozoa</taxon>
        <taxon>Arthropoda</taxon>
        <taxon>Hexapoda</taxon>
        <taxon>Insecta</taxon>
        <taxon>Pterygota</taxon>
        <taxon>Neoptera</taxon>
        <taxon>Endopterygota</taxon>
        <taxon>Lepidoptera</taxon>
        <taxon>Glossata</taxon>
        <taxon>Ditrysia</taxon>
        <taxon>Papilionoidea</taxon>
        <taxon>Nymphalidae</taxon>
        <taxon>Satyrinae</taxon>
        <taxon>Satyrini</taxon>
        <taxon>Parargina</taxon>
        <taxon>Pararge</taxon>
    </lineage>
</organism>
<reference evidence="1" key="1">
    <citation type="submission" date="2022-03" db="EMBL/GenBank/DDBJ databases">
        <authorList>
            <person name="Lindestad O."/>
        </authorList>
    </citation>
    <scope>NUCLEOTIDE SEQUENCE</scope>
</reference>
<comment type="caution">
    <text evidence="1">The sequence shown here is derived from an EMBL/GenBank/DDBJ whole genome shotgun (WGS) entry which is preliminary data.</text>
</comment>
<protein>
    <submittedName>
        <fullName evidence="1">Jg1818 protein</fullName>
    </submittedName>
</protein>
<evidence type="ECO:0000313" key="2">
    <source>
        <dbReference type="Proteomes" id="UP000838756"/>
    </source>
</evidence>
<evidence type="ECO:0000313" key="1">
    <source>
        <dbReference type="EMBL" id="CAH2210213.1"/>
    </source>
</evidence>
<keyword evidence="2" id="KW-1185">Reference proteome</keyword>
<proteinExistence type="predicted"/>